<dbReference type="EMBL" id="JAIWYP010000018">
    <property type="protein sequence ID" value="KAH3692979.1"/>
    <property type="molecule type" value="Genomic_DNA"/>
</dbReference>
<evidence type="ECO:0000313" key="1">
    <source>
        <dbReference type="EMBL" id="KAH3692979.1"/>
    </source>
</evidence>
<accession>A0A9D3Y4C0</accession>
<name>A0A9D3Y4C0_DREPO</name>
<gene>
    <name evidence="1" type="ORF">DPMN_193316</name>
</gene>
<protein>
    <submittedName>
        <fullName evidence="1">Uncharacterized protein</fullName>
    </submittedName>
</protein>
<reference evidence="1" key="1">
    <citation type="journal article" date="2019" name="bioRxiv">
        <title>The Genome of the Zebra Mussel, Dreissena polymorpha: A Resource for Invasive Species Research.</title>
        <authorList>
            <person name="McCartney M.A."/>
            <person name="Auch B."/>
            <person name="Kono T."/>
            <person name="Mallez S."/>
            <person name="Zhang Y."/>
            <person name="Obille A."/>
            <person name="Becker A."/>
            <person name="Abrahante J.E."/>
            <person name="Garbe J."/>
            <person name="Badalamenti J.P."/>
            <person name="Herman A."/>
            <person name="Mangelson H."/>
            <person name="Liachko I."/>
            <person name="Sullivan S."/>
            <person name="Sone E.D."/>
            <person name="Koren S."/>
            <person name="Silverstein K.A.T."/>
            <person name="Beckman K.B."/>
            <person name="Gohl D.M."/>
        </authorList>
    </citation>
    <scope>NUCLEOTIDE SEQUENCE</scope>
    <source>
        <strain evidence="1">Duluth1</strain>
        <tissue evidence="1">Whole animal</tissue>
    </source>
</reference>
<reference evidence="1" key="2">
    <citation type="submission" date="2020-11" db="EMBL/GenBank/DDBJ databases">
        <authorList>
            <person name="McCartney M.A."/>
            <person name="Auch B."/>
            <person name="Kono T."/>
            <person name="Mallez S."/>
            <person name="Becker A."/>
            <person name="Gohl D.M."/>
            <person name="Silverstein K.A.T."/>
            <person name="Koren S."/>
            <person name="Bechman K.B."/>
            <person name="Herman A."/>
            <person name="Abrahante J.E."/>
            <person name="Garbe J."/>
        </authorList>
    </citation>
    <scope>NUCLEOTIDE SEQUENCE</scope>
    <source>
        <strain evidence="1">Duluth1</strain>
        <tissue evidence="1">Whole animal</tissue>
    </source>
</reference>
<proteinExistence type="predicted"/>
<comment type="caution">
    <text evidence="1">The sequence shown here is derived from an EMBL/GenBank/DDBJ whole genome shotgun (WGS) entry which is preliminary data.</text>
</comment>
<dbReference type="AlphaFoldDB" id="A0A9D3Y4C0"/>
<organism evidence="1 2">
    <name type="scientific">Dreissena polymorpha</name>
    <name type="common">Zebra mussel</name>
    <name type="synonym">Mytilus polymorpha</name>
    <dbReference type="NCBI Taxonomy" id="45954"/>
    <lineage>
        <taxon>Eukaryota</taxon>
        <taxon>Metazoa</taxon>
        <taxon>Spiralia</taxon>
        <taxon>Lophotrochozoa</taxon>
        <taxon>Mollusca</taxon>
        <taxon>Bivalvia</taxon>
        <taxon>Autobranchia</taxon>
        <taxon>Heteroconchia</taxon>
        <taxon>Euheterodonta</taxon>
        <taxon>Imparidentia</taxon>
        <taxon>Neoheterodontei</taxon>
        <taxon>Myida</taxon>
        <taxon>Dreissenoidea</taxon>
        <taxon>Dreissenidae</taxon>
        <taxon>Dreissena</taxon>
    </lineage>
</organism>
<dbReference type="Proteomes" id="UP000828390">
    <property type="component" value="Unassembled WGS sequence"/>
</dbReference>
<sequence length="139" mass="15756">MATRYLPVGYKSCGKKAFRFHAEDPNHIKNIRTLKTNQDNMSMNKAPFPENLAELMNSNNTATWPARWIRLLMIIKAHKPRFGEGILESIFCQGSSHTVQCLVMKSSIMTLTLLQHSPGDHVKCHMVLGGHGKLWIANR</sequence>
<keyword evidence="2" id="KW-1185">Reference proteome</keyword>
<evidence type="ECO:0000313" key="2">
    <source>
        <dbReference type="Proteomes" id="UP000828390"/>
    </source>
</evidence>